<feature type="region of interest" description="Disordered" evidence="1">
    <location>
        <begin position="54"/>
        <end position="76"/>
    </location>
</feature>
<dbReference type="GeneID" id="83206911"/>
<sequence>MSYPSDLRTISLKLGPAAKQAASNRSLTLPAFPSSFIAPHGEMKTHCCEMDDLERSGSGSCCGDAPFQGACSHPVT</sequence>
<dbReference type="RefSeq" id="XP_058326175.1">
    <property type="nucleotide sequence ID" value="XM_058479607.1"/>
</dbReference>
<organism evidence="2 3">
    <name type="scientific">Penicillium chermesinum</name>
    <dbReference type="NCBI Taxonomy" id="63820"/>
    <lineage>
        <taxon>Eukaryota</taxon>
        <taxon>Fungi</taxon>
        <taxon>Dikarya</taxon>
        <taxon>Ascomycota</taxon>
        <taxon>Pezizomycotina</taxon>
        <taxon>Eurotiomycetes</taxon>
        <taxon>Eurotiomycetidae</taxon>
        <taxon>Eurotiales</taxon>
        <taxon>Aspergillaceae</taxon>
        <taxon>Penicillium</taxon>
    </lineage>
</organism>
<reference evidence="2" key="1">
    <citation type="submission" date="2022-11" db="EMBL/GenBank/DDBJ databases">
        <authorList>
            <person name="Petersen C."/>
        </authorList>
    </citation>
    <scope>NUCLEOTIDE SEQUENCE</scope>
    <source>
        <strain evidence="2">IBT 19713</strain>
    </source>
</reference>
<dbReference type="AlphaFoldDB" id="A0A9W9NCJ8"/>
<gene>
    <name evidence="2" type="ORF">N7468_010312</name>
</gene>
<evidence type="ECO:0000313" key="3">
    <source>
        <dbReference type="Proteomes" id="UP001150941"/>
    </source>
</evidence>
<protein>
    <submittedName>
        <fullName evidence="2">Uncharacterized protein</fullName>
    </submittedName>
</protein>
<dbReference type="EMBL" id="JAPQKS010000008">
    <property type="protein sequence ID" value="KAJ5217304.1"/>
    <property type="molecule type" value="Genomic_DNA"/>
</dbReference>
<name>A0A9W9NCJ8_9EURO</name>
<dbReference type="Proteomes" id="UP001150941">
    <property type="component" value="Unassembled WGS sequence"/>
</dbReference>
<evidence type="ECO:0000256" key="1">
    <source>
        <dbReference type="SAM" id="MobiDB-lite"/>
    </source>
</evidence>
<reference evidence="2" key="2">
    <citation type="journal article" date="2023" name="IMA Fungus">
        <title>Comparative genomic study of the Penicillium genus elucidates a diverse pangenome and 15 lateral gene transfer events.</title>
        <authorList>
            <person name="Petersen C."/>
            <person name="Sorensen T."/>
            <person name="Nielsen M.R."/>
            <person name="Sondergaard T.E."/>
            <person name="Sorensen J.L."/>
            <person name="Fitzpatrick D.A."/>
            <person name="Frisvad J.C."/>
            <person name="Nielsen K.L."/>
        </authorList>
    </citation>
    <scope>NUCLEOTIDE SEQUENCE</scope>
    <source>
        <strain evidence="2">IBT 19713</strain>
    </source>
</reference>
<comment type="caution">
    <text evidence="2">The sequence shown here is derived from an EMBL/GenBank/DDBJ whole genome shotgun (WGS) entry which is preliminary data.</text>
</comment>
<keyword evidence="3" id="KW-1185">Reference proteome</keyword>
<evidence type="ECO:0000313" key="2">
    <source>
        <dbReference type="EMBL" id="KAJ5217304.1"/>
    </source>
</evidence>
<accession>A0A9W9NCJ8</accession>
<proteinExistence type="predicted"/>